<dbReference type="HOGENOM" id="CLU_055690_5_0_2"/>
<protein>
    <submittedName>
        <fullName evidence="7">Dioxygenase ferredoxin protein</fullName>
    </submittedName>
</protein>
<dbReference type="PANTHER" id="PTHR21496:SF0">
    <property type="entry name" value="RIESKE DOMAIN-CONTAINING PROTEIN"/>
    <property type="match status" value="1"/>
</dbReference>
<dbReference type="CDD" id="cd03467">
    <property type="entry name" value="Rieske"/>
    <property type="match status" value="1"/>
</dbReference>
<reference evidence="7 8" key="1">
    <citation type="journal article" date="2006" name="Proc. Natl. Acad. Sci. U.S.A.">
        <title>Genomic analysis of the uncultivated marine crenarchaeote Cenarchaeum symbiosum.</title>
        <authorList>
            <person name="Hallam S.J."/>
            <person name="Konstantinidis K.T."/>
            <person name="Putnam N."/>
            <person name="Schleper C."/>
            <person name="Watanabe Y."/>
            <person name="Sugahara J."/>
            <person name="Preston C."/>
            <person name="de la Torre J."/>
            <person name="Richardson P.M."/>
            <person name="DeLong E.F."/>
        </authorList>
    </citation>
    <scope>NUCLEOTIDE SEQUENCE [LARGE SCALE GENOMIC DNA]</scope>
    <source>
        <strain evidence="8">A</strain>
    </source>
</reference>
<dbReference type="GO" id="GO:0051213">
    <property type="term" value="F:dioxygenase activity"/>
    <property type="evidence" value="ECO:0007669"/>
    <property type="project" value="UniProtKB-KW"/>
</dbReference>
<dbReference type="EnsemblBacteria" id="ABK78014">
    <property type="protein sequence ID" value="ABK78014"/>
    <property type="gene ID" value="CENSYa_1391"/>
</dbReference>
<comment type="cofactor">
    <cofactor evidence="5">
        <name>[2Fe-2S] cluster</name>
        <dbReference type="ChEBI" id="CHEBI:190135"/>
    </cofactor>
</comment>
<keyword evidence="7" id="KW-0223">Dioxygenase</keyword>
<name>A0RXE7_CENSY</name>
<evidence type="ECO:0000256" key="5">
    <source>
        <dbReference type="ARBA" id="ARBA00034078"/>
    </source>
</evidence>
<keyword evidence="2" id="KW-0479">Metal-binding</keyword>
<dbReference type="InterPro" id="IPR036922">
    <property type="entry name" value="Rieske_2Fe-2S_sf"/>
</dbReference>
<gene>
    <name evidence="7" type="ordered locus">CENSYa_1391</name>
</gene>
<feature type="domain" description="Rieske" evidence="6">
    <location>
        <begin position="15"/>
        <end position="109"/>
    </location>
</feature>
<keyword evidence="3" id="KW-0408">Iron</keyword>
<evidence type="ECO:0000313" key="7">
    <source>
        <dbReference type="EMBL" id="ABK78014.1"/>
    </source>
</evidence>
<dbReference type="EMBL" id="DP000238">
    <property type="protein sequence ID" value="ABK78014.1"/>
    <property type="molecule type" value="Genomic_DNA"/>
</dbReference>
<keyword evidence="8" id="KW-1185">Reference proteome</keyword>
<dbReference type="Gene3D" id="2.102.10.10">
    <property type="entry name" value="Rieske [2Fe-2S] iron-sulphur domain"/>
    <property type="match status" value="1"/>
</dbReference>
<evidence type="ECO:0000313" key="8">
    <source>
        <dbReference type="Proteomes" id="UP000000758"/>
    </source>
</evidence>
<evidence type="ECO:0000256" key="4">
    <source>
        <dbReference type="ARBA" id="ARBA00023014"/>
    </source>
</evidence>
<keyword evidence="4" id="KW-0411">Iron-sulfur</keyword>
<evidence type="ECO:0000256" key="3">
    <source>
        <dbReference type="ARBA" id="ARBA00023004"/>
    </source>
</evidence>
<dbReference type="PANTHER" id="PTHR21496">
    <property type="entry name" value="FERREDOXIN-RELATED"/>
    <property type="match status" value="1"/>
</dbReference>
<keyword evidence="1" id="KW-0001">2Fe-2S</keyword>
<sequence>MYISIKHIRGAMAWKRVAAKGSIKSGKSSDFRVNGKRITVINNGGWYAVDAMCVHQEKPITAGKIEGDVIECPHHFWHYNYKTGELLDYLKDIKLETFKVEERDDGIYLDV</sequence>
<evidence type="ECO:0000256" key="2">
    <source>
        <dbReference type="ARBA" id="ARBA00022723"/>
    </source>
</evidence>
<evidence type="ECO:0000259" key="6">
    <source>
        <dbReference type="PROSITE" id="PS51296"/>
    </source>
</evidence>
<dbReference type="AlphaFoldDB" id="A0RXE7"/>
<dbReference type="Proteomes" id="UP000000758">
    <property type="component" value="Chromosome"/>
</dbReference>
<organism evidence="7 8">
    <name type="scientific">Cenarchaeum symbiosum (strain A)</name>
    <dbReference type="NCBI Taxonomy" id="414004"/>
    <lineage>
        <taxon>Archaea</taxon>
        <taxon>Nitrososphaerota</taxon>
        <taxon>Candidatus Cenarchaeales</taxon>
        <taxon>Candidatus Cenarchaeaceae</taxon>
        <taxon>Candidatus Cenarchaeum</taxon>
    </lineage>
</organism>
<keyword evidence="7" id="KW-0560">Oxidoreductase</keyword>
<dbReference type="InterPro" id="IPR017941">
    <property type="entry name" value="Rieske_2Fe-2S"/>
</dbReference>
<dbReference type="GO" id="GO:0046872">
    <property type="term" value="F:metal ion binding"/>
    <property type="evidence" value="ECO:0007669"/>
    <property type="project" value="UniProtKB-KW"/>
</dbReference>
<dbReference type="SUPFAM" id="SSF50022">
    <property type="entry name" value="ISP domain"/>
    <property type="match status" value="1"/>
</dbReference>
<dbReference type="PROSITE" id="PS51296">
    <property type="entry name" value="RIESKE"/>
    <property type="match status" value="1"/>
</dbReference>
<evidence type="ECO:0000256" key="1">
    <source>
        <dbReference type="ARBA" id="ARBA00022714"/>
    </source>
</evidence>
<dbReference type="Pfam" id="PF00355">
    <property type="entry name" value="Rieske"/>
    <property type="match status" value="1"/>
</dbReference>
<dbReference type="KEGG" id="csy:CENSYa_1391"/>
<dbReference type="STRING" id="414004.CENSYa_1391"/>
<accession>A0RXE7</accession>
<dbReference type="GO" id="GO:0051537">
    <property type="term" value="F:2 iron, 2 sulfur cluster binding"/>
    <property type="evidence" value="ECO:0007669"/>
    <property type="project" value="UniProtKB-KW"/>
</dbReference>
<proteinExistence type="predicted"/>